<feature type="transmembrane region" description="Helical" evidence="1">
    <location>
        <begin position="138"/>
        <end position="155"/>
    </location>
</feature>
<feature type="transmembrane region" description="Helical" evidence="1">
    <location>
        <begin position="46"/>
        <end position="69"/>
    </location>
</feature>
<keyword evidence="1" id="KW-1133">Transmembrane helix</keyword>
<keyword evidence="1" id="KW-0812">Transmembrane</keyword>
<evidence type="ECO:0000256" key="1">
    <source>
        <dbReference type="SAM" id="Phobius"/>
    </source>
</evidence>
<keyword evidence="3" id="KW-1185">Reference proteome</keyword>
<organism evidence="2 3">
    <name type="scientific">Pedobacter montanisoli</name>
    <dbReference type="NCBI Taxonomy" id="2923277"/>
    <lineage>
        <taxon>Bacteria</taxon>
        <taxon>Pseudomonadati</taxon>
        <taxon>Bacteroidota</taxon>
        <taxon>Sphingobacteriia</taxon>
        <taxon>Sphingobacteriales</taxon>
        <taxon>Sphingobacteriaceae</taxon>
        <taxon>Pedobacter</taxon>
    </lineage>
</organism>
<evidence type="ECO:0000313" key="3">
    <source>
        <dbReference type="Proteomes" id="UP001165460"/>
    </source>
</evidence>
<dbReference type="RefSeq" id="WP_243363253.1">
    <property type="nucleotide sequence ID" value="NZ_JALGBH010000002.1"/>
</dbReference>
<evidence type="ECO:0000313" key="2">
    <source>
        <dbReference type="EMBL" id="MCJ0743905.1"/>
    </source>
</evidence>
<reference evidence="2" key="1">
    <citation type="submission" date="2022-03" db="EMBL/GenBank/DDBJ databases">
        <authorList>
            <person name="Woo C.Y."/>
        </authorList>
    </citation>
    <scope>NUCLEOTIDE SEQUENCE</scope>
    <source>
        <strain evidence="2">CYS-01</strain>
    </source>
</reference>
<feature type="transmembrane region" description="Helical" evidence="1">
    <location>
        <begin position="9"/>
        <end position="34"/>
    </location>
</feature>
<feature type="transmembrane region" description="Helical" evidence="1">
    <location>
        <begin position="98"/>
        <end position="118"/>
    </location>
</feature>
<name>A0ABT0A002_9SPHI</name>
<comment type="caution">
    <text evidence="2">The sequence shown here is derived from an EMBL/GenBank/DDBJ whole genome shotgun (WGS) entry which is preliminary data.</text>
</comment>
<keyword evidence="1" id="KW-0472">Membrane</keyword>
<gene>
    <name evidence="2" type="ORF">MMF97_14395</name>
</gene>
<dbReference type="Proteomes" id="UP001165460">
    <property type="component" value="Unassembled WGS sequence"/>
</dbReference>
<proteinExistence type="predicted"/>
<dbReference type="EMBL" id="JALGBH010000002">
    <property type="protein sequence ID" value="MCJ0743905.1"/>
    <property type="molecule type" value="Genomic_DNA"/>
</dbReference>
<protein>
    <recommendedName>
        <fullName evidence="4">DUF2975 domain-containing protein</fullName>
    </recommendedName>
</protein>
<evidence type="ECO:0008006" key="4">
    <source>
        <dbReference type="Google" id="ProtNLM"/>
    </source>
</evidence>
<accession>A0ABT0A002</accession>
<sequence>MTIRTFWTIFIKILGIWLILGSITVIPQFLSVFYYTYSNNNTIQDIALTIVLLLLTISVYILILRLLVFKTDWIIDKLRLDKGFNEEEINLNIQLQTILRIAIIVIGGIMCIDSLPQLCQQIFVFFQQKNVFGESPSSGWIIFHFIKGLIGYLLMTNSRSIVAFIDKQSTKQN</sequence>